<dbReference type="Proteomes" id="UP000504604">
    <property type="component" value="Linkage group LG3"/>
</dbReference>
<dbReference type="GeneID" id="110011677"/>
<dbReference type="AlphaFoldDB" id="A0A8M8UNI4"/>
<accession>A0A8M8UNI4</accession>
<protein>
    <submittedName>
        <fullName evidence="3">Uncharacterized protein LOC110011677 isoform X1</fullName>
    </submittedName>
</protein>
<keyword evidence="2" id="KW-1185">Reference proteome</keyword>
<gene>
    <name evidence="3" type="primary">LOC110011677</name>
</gene>
<name>A0A8M8UNI4_SESIN</name>
<dbReference type="OrthoDB" id="737456at2759"/>
<dbReference type="KEGG" id="sind:110011677"/>
<dbReference type="RefSeq" id="XP_020547937.1">
    <property type="nucleotide sequence ID" value="XM_020692278.1"/>
</dbReference>
<dbReference type="PANTHER" id="PTHR35488:SF4">
    <property type="entry name" value="DUF4005 DOMAIN-CONTAINING PROTEIN"/>
    <property type="match status" value="1"/>
</dbReference>
<organism evidence="2 3">
    <name type="scientific">Sesamum indicum</name>
    <name type="common">Oriental sesame</name>
    <name type="synonym">Sesamum orientale</name>
    <dbReference type="NCBI Taxonomy" id="4182"/>
    <lineage>
        <taxon>Eukaryota</taxon>
        <taxon>Viridiplantae</taxon>
        <taxon>Streptophyta</taxon>
        <taxon>Embryophyta</taxon>
        <taxon>Tracheophyta</taxon>
        <taxon>Spermatophyta</taxon>
        <taxon>Magnoliopsida</taxon>
        <taxon>eudicotyledons</taxon>
        <taxon>Gunneridae</taxon>
        <taxon>Pentapetalae</taxon>
        <taxon>asterids</taxon>
        <taxon>lamiids</taxon>
        <taxon>Lamiales</taxon>
        <taxon>Pedaliaceae</taxon>
        <taxon>Sesamum</taxon>
    </lineage>
</organism>
<feature type="region of interest" description="Disordered" evidence="1">
    <location>
        <begin position="84"/>
        <end position="112"/>
    </location>
</feature>
<sequence length="173" mass="19732">MATSTMFSRCQTVDYCNYEFDYQAVYWLIKHPNSFQFWEEARKNACLGNLHTARLEAAGKKQFDLEKKNRKSWKGSLFSWLETDKKHKSTKQPTKGSTVPKPRRQHFPGPVQGQGAVGGIMTARAQRAASGPLISLFSSTKRADEYEVPYMCLGQQLNSPQKFHSYGPVYLVK</sequence>
<dbReference type="PANTHER" id="PTHR35488">
    <property type="entry name" value="OS05G0358900 PROTEIN-RELATED"/>
    <property type="match status" value="1"/>
</dbReference>
<proteinExistence type="predicted"/>
<reference evidence="3" key="1">
    <citation type="submission" date="2025-08" db="UniProtKB">
        <authorList>
            <consortium name="RefSeq"/>
        </authorList>
    </citation>
    <scope>IDENTIFICATION</scope>
</reference>
<evidence type="ECO:0000313" key="2">
    <source>
        <dbReference type="Proteomes" id="UP000504604"/>
    </source>
</evidence>
<evidence type="ECO:0000313" key="3">
    <source>
        <dbReference type="RefSeq" id="XP_020547937.1"/>
    </source>
</evidence>
<evidence type="ECO:0000256" key="1">
    <source>
        <dbReference type="SAM" id="MobiDB-lite"/>
    </source>
</evidence>